<dbReference type="Proteomes" id="UP000292985">
    <property type="component" value="Unassembled WGS sequence"/>
</dbReference>
<gene>
    <name evidence="2" type="ORF">EAJ18_03295</name>
</gene>
<keyword evidence="3" id="KW-1185">Reference proteome</keyword>
<evidence type="ECO:0000313" key="3">
    <source>
        <dbReference type="Proteomes" id="UP000292985"/>
    </source>
</evidence>
<comment type="caution">
    <text evidence="2">The sequence shown here is derived from an EMBL/GenBank/DDBJ whole genome shotgun (WGS) entry which is preliminary data.</text>
</comment>
<reference evidence="2 3" key="1">
    <citation type="journal article" date="2019" name="Science, e1252229">
        <title>Invertible promoters mediate bacterial phase variation, antibiotic resistance, and host adaptation in the gut.</title>
        <authorList>
            <person name="Jiang X."/>
            <person name="Hall A.B."/>
            <person name="Arthur T.D."/>
            <person name="Plichta D.R."/>
            <person name="Covington C.T."/>
            <person name="Poyet M."/>
            <person name="Crothers J."/>
            <person name="Moses P.L."/>
            <person name="Tolonen A.C."/>
            <person name="Vlamakis H."/>
            <person name="Alm E.J."/>
            <person name="Xavier R.J."/>
        </authorList>
    </citation>
    <scope>NUCLEOTIDE SEQUENCE [LARGE SCALE GENOMIC DNA]</scope>
    <source>
        <strain evidence="3">ca_0067</strain>
    </source>
</reference>
<evidence type="ECO:0000256" key="1">
    <source>
        <dbReference type="SAM" id="Phobius"/>
    </source>
</evidence>
<evidence type="ECO:0000313" key="2">
    <source>
        <dbReference type="EMBL" id="RYT46699.1"/>
    </source>
</evidence>
<dbReference type="EMBL" id="RCYA01000001">
    <property type="protein sequence ID" value="RYT46699.1"/>
    <property type="molecule type" value="Genomic_DNA"/>
</dbReference>
<keyword evidence="1" id="KW-0812">Transmembrane</keyword>
<keyword evidence="1" id="KW-0472">Membrane</keyword>
<name>A0ABY0I0X8_CITAM</name>
<feature type="transmembrane region" description="Helical" evidence="1">
    <location>
        <begin position="6"/>
        <end position="30"/>
    </location>
</feature>
<feature type="transmembrane region" description="Helical" evidence="1">
    <location>
        <begin position="74"/>
        <end position="91"/>
    </location>
</feature>
<protein>
    <submittedName>
        <fullName evidence="2">Uncharacterized protein</fullName>
    </submittedName>
</protein>
<organism evidence="2 3">
    <name type="scientific">Citrobacter amalonaticus</name>
    <dbReference type="NCBI Taxonomy" id="35703"/>
    <lineage>
        <taxon>Bacteria</taxon>
        <taxon>Pseudomonadati</taxon>
        <taxon>Pseudomonadota</taxon>
        <taxon>Gammaproteobacteria</taxon>
        <taxon>Enterobacterales</taxon>
        <taxon>Enterobacteriaceae</taxon>
        <taxon>Citrobacter</taxon>
    </lineage>
</organism>
<keyword evidence="1" id="KW-1133">Transmembrane helix</keyword>
<sequence>MQWREGISHVFTLLIALKITIKFLSGIIKYGKKLFRKYRRVNRGNRFCQYQVIPKIWPIYRLILILKTENSRRVTLPAITLAVTILPALMMDE</sequence>
<accession>A0ABY0I0X8</accession>
<proteinExistence type="predicted"/>